<sequence>MSKIRTLSQLQENLDNEMGWRIKELSSLKVSVKGAVSIAEPTIVRAGIALLYAHWEGFIKNGSTAYLNYITNQGIKYEELKSCFVVFGLKGYLNTLTVSRKAEANEKAIDFIMEQMTNPAKISLSSAIDTESNLTSKVFDNIAVSLSISRTAYESKYNLIDQSLVLRRHKIAHGEYLDLSAKEWRSLTDEVLSLMRQFKTDIENAASLQLYRRAASEIAA</sequence>
<dbReference type="InterPro" id="IPR040788">
    <property type="entry name" value="HEPN_MAE_28990"/>
</dbReference>
<evidence type="ECO:0000313" key="2">
    <source>
        <dbReference type="EMBL" id="ODR93443.1"/>
    </source>
</evidence>
<dbReference type="STRING" id="1774969.AUC69_04380"/>
<dbReference type="EMBL" id="LPWF01000038">
    <property type="protein sequence ID" value="ODR93443.1"/>
    <property type="molecule type" value="Genomic_DNA"/>
</dbReference>
<proteinExistence type="predicted"/>
<evidence type="ECO:0000259" key="1">
    <source>
        <dbReference type="Pfam" id="PF18737"/>
    </source>
</evidence>
<dbReference type="Pfam" id="PF18737">
    <property type="entry name" value="HEPN_MAE_28990"/>
    <property type="match status" value="1"/>
</dbReference>
<dbReference type="AlphaFoldDB" id="A0A1E3VIV4"/>
<name>A0A1E3VIV4_9HYPH</name>
<reference evidence="2 3" key="1">
    <citation type="journal article" date="2016" name="Environ. Microbiol.">
        <title>New Methyloceanibacter diversity from North Sea sediments includes methanotroph containing solely the soluble methane monooxygenase.</title>
        <authorList>
            <person name="Vekeman B."/>
            <person name="Kerckhof F.M."/>
            <person name="Cremers G."/>
            <person name="de Vos P."/>
            <person name="Vandamme P."/>
            <person name="Boon N."/>
            <person name="Op den Camp H.J."/>
            <person name="Heylen K."/>
        </authorList>
    </citation>
    <scope>NUCLEOTIDE SEQUENCE [LARGE SCALE GENOMIC DNA]</scope>
    <source>
        <strain evidence="2 3">R-67175</strain>
    </source>
</reference>
<protein>
    <recommendedName>
        <fullName evidence="1">MAE-28990/MAE-18760-like HEPN domain-containing protein</fullName>
    </recommendedName>
</protein>
<accession>A0A1E3VIV4</accession>
<dbReference type="OrthoDB" id="4111339at2"/>
<gene>
    <name evidence="2" type="ORF">AUC69_04380</name>
</gene>
<organism evidence="2 3">
    <name type="scientific">Methyloceanibacter superfactus</name>
    <dbReference type="NCBI Taxonomy" id="1774969"/>
    <lineage>
        <taxon>Bacteria</taxon>
        <taxon>Pseudomonadati</taxon>
        <taxon>Pseudomonadota</taxon>
        <taxon>Alphaproteobacteria</taxon>
        <taxon>Hyphomicrobiales</taxon>
        <taxon>Hyphomicrobiaceae</taxon>
        <taxon>Methyloceanibacter</taxon>
    </lineage>
</organism>
<dbReference type="Proteomes" id="UP000094472">
    <property type="component" value="Unassembled WGS sequence"/>
</dbReference>
<evidence type="ECO:0000313" key="3">
    <source>
        <dbReference type="Proteomes" id="UP000094472"/>
    </source>
</evidence>
<keyword evidence="3" id="KW-1185">Reference proteome</keyword>
<comment type="caution">
    <text evidence="2">The sequence shown here is derived from an EMBL/GenBank/DDBJ whole genome shotgun (WGS) entry which is preliminary data.</text>
</comment>
<feature type="domain" description="MAE-28990/MAE-18760-like HEPN" evidence="1">
    <location>
        <begin position="11"/>
        <end position="211"/>
    </location>
</feature>
<dbReference type="RefSeq" id="WP_069442977.1">
    <property type="nucleotide sequence ID" value="NZ_LPWF01000038.1"/>
</dbReference>